<comment type="pathway">
    <text evidence="2">Organic acid metabolism; glycolate biosynthesis; glycolate from 2-phosphoglycolate: step 1/1.</text>
</comment>
<evidence type="ECO:0000313" key="5">
    <source>
        <dbReference type="EMBL" id="NEU67358.1"/>
    </source>
</evidence>
<dbReference type="InterPro" id="IPR050155">
    <property type="entry name" value="HAD-like_hydrolase_sf"/>
</dbReference>
<dbReference type="Gene3D" id="3.40.50.1000">
    <property type="entry name" value="HAD superfamily/HAD-like"/>
    <property type="match status" value="1"/>
</dbReference>
<dbReference type="SFLD" id="SFLDG01129">
    <property type="entry name" value="C1.5:_HAD__Beta-PGM__Phosphata"/>
    <property type="match status" value="1"/>
</dbReference>
<organism evidence="5 6">
    <name type="scientific">Spirosoma agri</name>
    <dbReference type="NCBI Taxonomy" id="1987381"/>
    <lineage>
        <taxon>Bacteria</taxon>
        <taxon>Pseudomonadati</taxon>
        <taxon>Bacteroidota</taxon>
        <taxon>Cytophagia</taxon>
        <taxon>Cytophagales</taxon>
        <taxon>Cytophagaceae</taxon>
        <taxon>Spirosoma</taxon>
    </lineage>
</organism>
<name>A0A6M0IGN9_9BACT</name>
<dbReference type="GO" id="GO:0006281">
    <property type="term" value="P:DNA repair"/>
    <property type="evidence" value="ECO:0007669"/>
    <property type="project" value="TreeGrafter"/>
</dbReference>
<dbReference type="InterPro" id="IPR036412">
    <property type="entry name" value="HAD-like_sf"/>
</dbReference>
<dbReference type="PANTHER" id="PTHR43434:SF1">
    <property type="entry name" value="PHOSPHOGLYCOLATE PHOSPHATASE"/>
    <property type="match status" value="1"/>
</dbReference>
<dbReference type="InterPro" id="IPR023214">
    <property type="entry name" value="HAD_sf"/>
</dbReference>
<dbReference type="InterPro" id="IPR041492">
    <property type="entry name" value="HAD_2"/>
</dbReference>
<comment type="similarity">
    <text evidence="3">Belongs to the HAD-like hydrolase superfamily. CbbY/CbbZ/Gph/YieH family.</text>
</comment>
<dbReference type="EMBL" id="JAAGNZ010000001">
    <property type="protein sequence ID" value="NEU67358.1"/>
    <property type="molecule type" value="Genomic_DNA"/>
</dbReference>
<evidence type="ECO:0000313" key="6">
    <source>
        <dbReference type="Proteomes" id="UP000477386"/>
    </source>
</evidence>
<comment type="catalytic activity">
    <reaction evidence="1">
        <text>2-phosphoglycolate + H2O = glycolate + phosphate</text>
        <dbReference type="Rhea" id="RHEA:14369"/>
        <dbReference type="ChEBI" id="CHEBI:15377"/>
        <dbReference type="ChEBI" id="CHEBI:29805"/>
        <dbReference type="ChEBI" id="CHEBI:43474"/>
        <dbReference type="ChEBI" id="CHEBI:58033"/>
        <dbReference type="EC" id="3.1.3.18"/>
    </reaction>
</comment>
<evidence type="ECO:0000256" key="2">
    <source>
        <dbReference type="ARBA" id="ARBA00004818"/>
    </source>
</evidence>
<dbReference type="SUPFAM" id="SSF56784">
    <property type="entry name" value="HAD-like"/>
    <property type="match status" value="1"/>
</dbReference>
<dbReference type="Gene3D" id="1.10.150.240">
    <property type="entry name" value="Putative phosphatase, domain 2"/>
    <property type="match status" value="1"/>
</dbReference>
<dbReference type="SFLD" id="SFLDS00003">
    <property type="entry name" value="Haloacid_Dehalogenase"/>
    <property type="match status" value="1"/>
</dbReference>
<dbReference type="Proteomes" id="UP000477386">
    <property type="component" value="Unassembled WGS sequence"/>
</dbReference>
<reference evidence="5 6" key="1">
    <citation type="submission" date="2020-02" db="EMBL/GenBank/DDBJ databases">
        <title>Draft genome sequence of two Spirosoma agri KCTC 52727 and Spirosoma terrae KCTC 52035.</title>
        <authorList>
            <person name="Rojas J."/>
            <person name="Ambika Manirajan B."/>
            <person name="Ratering S."/>
            <person name="Suarez C."/>
            <person name="Schnell S."/>
        </authorList>
    </citation>
    <scope>NUCLEOTIDE SEQUENCE [LARGE SCALE GENOMIC DNA]</scope>
    <source>
        <strain evidence="5 6">KCTC 52727</strain>
    </source>
</reference>
<accession>A0A6M0IGN9</accession>
<dbReference type="GO" id="GO:0008967">
    <property type="term" value="F:phosphoglycolate phosphatase activity"/>
    <property type="evidence" value="ECO:0007669"/>
    <property type="project" value="UniProtKB-EC"/>
</dbReference>
<dbReference type="Pfam" id="PF13419">
    <property type="entry name" value="HAD_2"/>
    <property type="match status" value="1"/>
</dbReference>
<dbReference type="GO" id="GO:0005829">
    <property type="term" value="C:cytosol"/>
    <property type="evidence" value="ECO:0007669"/>
    <property type="project" value="TreeGrafter"/>
</dbReference>
<evidence type="ECO:0000256" key="3">
    <source>
        <dbReference type="ARBA" id="ARBA00006171"/>
    </source>
</evidence>
<dbReference type="InterPro" id="IPR023198">
    <property type="entry name" value="PGP-like_dom2"/>
</dbReference>
<proteinExistence type="inferred from homology"/>
<gene>
    <name evidence="5" type="ORF">GK091_10730</name>
</gene>
<dbReference type="RefSeq" id="WP_164037200.1">
    <property type="nucleotide sequence ID" value="NZ_JAAGNZ010000001.1"/>
</dbReference>
<dbReference type="AlphaFoldDB" id="A0A6M0IGN9"/>
<comment type="caution">
    <text evidence="5">The sequence shown here is derived from an EMBL/GenBank/DDBJ whole genome shotgun (WGS) entry which is preliminary data.</text>
</comment>
<evidence type="ECO:0000256" key="4">
    <source>
        <dbReference type="ARBA" id="ARBA00013078"/>
    </source>
</evidence>
<protein>
    <recommendedName>
        <fullName evidence="4">phosphoglycolate phosphatase</fullName>
        <ecNumber evidence="4">3.1.3.18</ecNumber>
    </recommendedName>
</protein>
<keyword evidence="6" id="KW-1185">Reference proteome</keyword>
<dbReference type="EC" id="3.1.3.18" evidence="4"/>
<evidence type="ECO:0000256" key="1">
    <source>
        <dbReference type="ARBA" id="ARBA00000830"/>
    </source>
</evidence>
<dbReference type="PANTHER" id="PTHR43434">
    <property type="entry name" value="PHOSPHOGLYCOLATE PHOSPHATASE"/>
    <property type="match status" value="1"/>
</dbReference>
<sequence length="214" mass="23411">MIIKGVLFDFDGTLADTLPLCIRAFRSSIEPRLGRSVSDAEIIATFGPSEEGTIKALIPDAYEEGVAAYLSHYEQLHVDYPELLPGVQALLTDLNAKGVKLALVTGKGQFSAAMSLDFYQLTSCFSAFGYGDQAVNSKARNITRIVHDWQLPLDEVIYVGDAPSDITACREAGVFIASAAWASTAEPDVLKAHHPDELFASIDSFRIWLFDRLH</sequence>
<keyword evidence="5" id="KW-0378">Hydrolase</keyword>